<evidence type="ECO:0000259" key="4">
    <source>
        <dbReference type="Pfam" id="PF08241"/>
    </source>
</evidence>
<gene>
    <name evidence="5" type="ORF">Q3V37_01040</name>
</gene>
<dbReference type="AlphaFoldDB" id="A0AAJ6I149"/>
<dbReference type="KEGG" id="mprn:Q3V37_01040"/>
<feature type="domain" description="Methyltransferase type 11" evidence="4">
    <location>
        <begin position="38"/>
        <end position="127"/>
    </location>
</feature>
<organism evidence="5 6">
    <name type="scientific">Micromonospora profundi</name>
    <dbReference type="NCBI Taxonomy" id="1420889"/>
    <lineage>
        <taxon>Bacteria</taxon>
        <taxon>Bacillati</taxon>
        <taxon>Actinomycetota</taxon>
        <taxon>Actinomycetes</taxon>
        <taxon>Micromonosporales</taxon>
        <taxon>Micromonosporaceae</taxon>
        <taxon>Micromonospora</taxon>
    </lineage>
</organism>
<sequence length="244" mass="26702">MDVFGGVADLYEHARPDYPPEIAEAVLAYHGGRPASVVDIGAGTGKGTDVLVSIGAPLTCVEPDELMAARLAERFPDARVEVTTFELWAPPAGGADVLACATAWHWLDPATRNAHARRALAPGGTLAVFAHRYGYADADQQAAVRSALRAVAPEMRDRPVDWFHRDIVESGQFDDVRREVFRRELRLDKARYLALVRTFGPYLSRTPEQQQRGIAALDRLVDDFGGSVVLDLRTTLVLGRADAR</sequence>
<evidence type="ECO:0000313" key="5">
    <source>
        <dbReference type="EMBL" id="WLS48955.1"/>
    </source>
</evidence>
<dbReference type="RefSeq" id="WP_306274014.1">
    <property type="nucleotide sequence ID" value="NZ_CP130472.1"/>
</dbReference>
<evidence type="ECO:0000313" key="6">
    <source>
        <dbReference type="Proteomes" id="UP001235874"/>
    </source>
</evidence>
<protein>
    <submittedName>
        <fullName evidence="5">Methyltransferase domain-containing protein</fullName>
    </submittedName>
</protein>
<dbReference type="GO" id="GO:0008757">
    <property type="term" value="F:S-adenosylmethionine-dependent methyltransferase activity"/>
    <property type="evidence" value="ECO:0007669"/>
    <property type="project" value="InterPro"/>
</dbReference>
<dbReference type="PANTHER" id="PTHR44942:SF4">
    <property type="entry name" value="METHYLTRANSFERASE TYPE 11 DOMAIN-CONTAINING PROTEIN"/>
    <property type="match status" value="1"/>
</dbReference>
<comment type="similarity">
    <text evidence="1">Belongs to the methyltransferase superfamily.</text>
</comment>
<dbReference type="InterPro" id="IPR013216">
    <property type="entry name" value="Methyltransf_11"/>
</dbReference>
<evidence type="ECO:0000256" key="3">
    <source>
        <dbReference type="ARBA" id="ARBA00022679"/>
    </source>
</evidence>
<reference evidence="5 6" key="1">
    <citation type="submission" date="2023-07" db="EMBL/GenBank/DDBJ databases">
        <title>Micromonospora profundi TRM 95458 converts glycerol to a new osmotic compound.</title>
        <authorList>
            <person name="Lu D."/>
        </authorList>
    </citation>
    <scope>NUCLEOTIDE SEQUENCE [LARGE SCALE GENOMIC DNA]</scope>
    <source>
        <strain evidence="5 6">TRM95458</strain>
    </source>
</reference>
<evidence type="ECO:0000256" key="2">
    <source>
        <dbReference type="ARBA" id="ARBA00022603"/>
    </source>
</evidence>
<proteinExistence type="inferred from homology"/>
<keyword evidence="2 5" id="KW-0489">Methyltransferase</keyword>
<keyword evidence="3" id="KW-0808">Transferase</keyword>
<dbReference type="CDD" id="cd02440">
    <property type="entry name" value="AdoMet_MTases"/>
    <property type="match status" value="1"/>
</dbReference>
<dbReference type="InterPro" id="IPR051052">
    <property type="entry name" value="Diverse_substrate_MTase"/>
</dbReference>
<name>A0AAJ6I149_9ACTN</name>
<dbReference type="SUPFAM" id="SSF53335">
    <property type="entry name" value="S-adenosyl-L-methionine-dependent methyltransferases"/>
    <property type="match status" value="1"/>
</dbReference>
<keyword evidence="6" id="KW-1185">Reference proteome</keyword>
<evidence type="ECO:0000256" key="1">
    <source>
        <dbReference type="ARBA" id="ARBA00008361"/>
    </source>
</evidence>
<accession>A0AAJ6I149</accession>
<dbReference type="Pfam" id="PF08241">
    <property type="entry name" value="Methyltransf_11"/>
    <property type="match status" value="1"/>
</dbReference>
<dbReference type="Proteomes" id="UP001235874">
    <property type="component" value="Chromosome"/>
</dbReference>
<dbReference type="GO" id="GO:0032259">
    <property type="term" value="P:methylation"/>
    <property type="evidence" value="ECO:0007669"/>
    <property type="project" value="UniProtKB-KW"/>
</dbReference>
<dbReference type="EMBL" id="CP130472">
    <property type="protein sequence ID" value="WLS48955.1"/>
    <property type="molecule type" value="Genomic_DNA"/>
</dbReference>
<dbReference type="InterPro" id="IPR029063">
    <property type="entry name" value="SAM-dependent_MTases_sf"/>
</dbReference>
<dbReference type="PANTHER" id="PTHR44942">
    <property type="entry name" value="METHYLTRANSF_11 DOMAIN-CONTAINING PROTEIN"/>
    <property type="match status" value="1"/>
</dbReference>
<dbReference type="Gene3D" id="3.40.50.150">
    <property type="entry name" value="Vaccinia Virus protein VP39"/>
    <property type="match status" value="1"/>
</dbReference>